<dbReference type="Proteomes" id="UP001634394">
    <property type="component" value="Unassembled WGS sequence"/>
</dbReference>
<comment type="caution">
    <text evidence="8">The sequence shown here is derived from an EMBL/GenBank/DDBJ whole genome shotgun (WGS) entry which is preliminary data.</text>
</comment>
<dbReference type="AlphaFoldDB" id="A0ABD3WBE9"/>
<evidence type="ECO:0000256" key="5">
    <source>
        <dbReference type="ARBA" id="ARBA00039902"/>
    </source>
</evidence>
<evidence type="ECO:0000256" key="2">
    <source>
        <dbReference type="ARBA" id="ARBA00022741"/>
    </source>
</evidence>
<dbReference type="Pfam" id="PF01926">
    <property type="entry name" value="MMR_HSR1"/>
    <property type="match status" value="1"/>
</dbReference>
<name>A0ABD3WBE9_SINWO</name>
<evidence type="ECO:0000256" key="3">
    <source>
        <dbReference type="ARBA" id="ARBA00023134"/>
    </source>
</evidence>
<dbReference type="CDD" id="cd01857">
    <property type="entry name" value="HSR1_MMR1"/>
    <property type="match status" value="1"/>
</dbReference>
<dbReference type="EMBL" id="JBJQND010000007">
    <property type="protein sequence ID" value="KAL3870558.1"/>
    <property type="molecule type" value="Genomic_DNA"/>
</dbReference>
<evidence type="ECO:0000313" key="8">
    <source>
        <dbReference type="EMBL" id="KAL3870558.1"/>
    </source>
</evidence>
<feature type="region of interest" description="Disordered" evidence="6">
    <location>
        <begin position="525"/>
        <end position="585"/>
    </location>
</feature>
<evidence type="ECO:0000256" key="6">
    <source>
        <dbReference type="SAM" id="MobiDB-lite"/>
    </source>
</evidence>
<protein>
    <recommendedName>
        <fullName evidence="5">Guanine nucleotide-binding protein-like 1</fullName>
    </recommendedName>
</protein>
<dbReference type="PRINTS" id="PR00326">
    <property type="entry name" value="GTP1OBG"/>
</dbReference>
<feature type="compositionally biased region" description="Polar residues" evidence="6">
    <location>
        <begin position="52"/>
        <end position="66"/>
    </location>
</feature>
<dbReference type="InterPro" id="IPR027417">
    <property type="entry name" value="P-loop_NTPase"/>
</dbReference>
<evidence type="ECO:0000259" key="7">
    <source>
        <dbReference type="PROSITE" id="PS51721"/>
    </source>
</evidence>
<keyword evidence="2" id="KW-0547">Nucleotide-binding</keyword>
<keyword evidence="3" id="KW-0342">GTP-binding</keyword>
<feature type="compositionally biased region" description="Basic residues" evidence="6">
    <location>
        <begin position="1"/>
        <end position="22"/>
    </location>
</feature>
<organism evidence="8 9">
    <name type="scientific">Sinanodonta woodiana</name>
    <name type="common">Chinese pond mussel</name>
    <name type="synonym">Anodonta woodiana</name>
    <dbReference type="NCBI Taxonomy" id="1069815"/>
    <lineage>
        <taxon>Eukaryota</taxon>
        <taxon>Metazoa</taxon>
        <taxon>Spiralia</taxon>
        <taxon>Lophotrochozoa</taxon>
        <taxon>Mollusca</taxon>
        <taxon>Bivalvia</taxon>
        <taxon>Autobranchia</taxon>
        <taxon>Heteroconchia</taxon>
        <taxon>Palaeoheterodonta</taxon>
        <taxon>Unionida</taxon>
        <taxon>Unionoidea</taxon>
        <taxon>Unionidae</taxon>
        <taxon>Unioninae</taxon>
        <taxon>Sinanodonta</taxon>
    </lineage>
</organism>
<evidence type="ECO:0000256" key="1">
    <source>
        <dbReference type="ARBA" id="ARBA00022553"/>
    </source>
</evidence>
<dbReference type="Gene3D" id="3.40.50.300">
    <property type="entry name" value="P-loop containing nucleotide triphosphate hydrolases"/>
    <property type="match status" value="1"/>
</dbReference>
<dbReference type="InterPro" id="IPR030378">
    <property type="entry name" value="G_CP_dom"/>
</dbReference>
<feature type="compositionally biased region" description="Basic and acidic residues" evidence="6">
    <location>
        <begin position="23"/>
        <end position="36"/>
    </location>
</feature>
<dbReference type="GO" id="GO:0005525">
    <property type="term" value="F:GTP binding"/>
    <property type="evidence" value="ECO:0007669"/>
    <property type="project" value="UniProtKB-KW"/>
</dbReference>
<dbReference type="InterPro" id="IPR043358">
    <property type="entry name" value="GNL1-like"/>
</dbReference>
<evidence type="ECO:0000256" key="4">
    <source>
        <dbReference type="ARBA" id="ARBA00037770"/>
    </source>
</evidence>
<feature type="region of interest" description="Disordered" evidence="6">
    <location>
        <begin position="1"/>
        <end position="74"/>
    </location>
</feature>
<evidence type="ECO:0000313" key="9">
    <source>
        <dbReference type="Proteomes" id="UP001634394"/>
    </source>
</evidence>
<dbReference type="PANTHER" id="PTHR45709">
    <property type="entry name" value="LARGE SUBUNIT GTPASE 1 HOMOLOG-RELATED"/>
    <property type="match status" value="1"/>
</dbReference>
<dbReference type="SUPFAM" id="SSF52540">
    <property type="entry name" value="P-loop containing nucleoside triphosphate hydrolases"/>
    <property type="match status" value="1"/>
</dbReference>
<dbReference type="InterPro" id="IPR006073">
    <property type="entry name" value="GTP-bd"/>
</dbReference>
<keyword evidence="9" id="KW-1185">Reference proteome</keyword>
<proteinExistence type="predicted"/>
<keyword evidence="1" id="KW-0597">Phosphoprotein</keyword>
<dbReference type="PROSITE" id="PS51721">
    <property type="entry name" value="G_CP"/>
    <property type="match status" value="1"/>
</dbReference>
<dbReference type="PANTHER" id="PTHR45709:SF3">
    <property type="entry name" value="GUANINE NUCLEOTIDE-BINDING PROTEIN-LIKE 1"/>
    <property type="match status" value="1"/>
</dbReference>
<accession>A0ABD3WBE9</accession>
<comment type="function">
    <text evidence="4">Possible regulatory or functional link with the histocompatibility cluster.</text>
</comment>
<feature type="compositionally biased region" description="Acidic residues" evidence="6">
    <location>
        <begin position="543"/>
        <end position="569"/>
    </location>
</feature>
<sequence length="585" mass="67326">MPRKKPFSAKQKKQQLKEKRKRNQEDRLAQDGKDKVVAASDDSDDEESPSSFTNKPAVQKINQQPVTKPGEKFDPNRYRLHFFRENDEDIAKKKQLARKPFRSLPEKSLEVDIEAVYQPGSVLDIPRRPPWNYNMSKSELLAMEEKYFQGYLEKIVSKYSPSELSYFEMNPETWRQLWRVLEMSDVLLLITDIRYPALHFSPALYDLVTKILDKPIILVLNKVDLAPPSLVVAWQHYFIEKFPLVHIVLFTSFPRDAKELRDITEGAGKVKKKRKRGRYLALGPRELYEACKYIVKGQVDLSSWDEKLKVGEGTQTEEPESESDEDEHVVLEEQNFDFEDHVRFKDGILTIGCVGYPNVGKSSLLNGIVGKKVVSVSRTPGHTKHFQTIFLTRTVKLCDCPGLVFPSLMDRNLQILAGIYPIAQVRETVSPIRYLAERINVPQALKIKHLEEKEDTEWSATDICDAWAKKRGFVTAKAARLDTYRAANYILRMAVDGRLCLCFRPPGYTENKDFWENHPETIQLSKQQTRLGKLRRAGKGSTDEEEEEEEEDGSQLSEEEEEEEEEEEGPATFTSSNPFDLLSAE</sequence>
<gene>
    <name evidence="8" type="ORF">ACJMK2_038610</name>
</gene>
<feature type="domain" description="CP-type G" evidence="7">
    <location>
        <begin position="174"/>
        <end position="406"/>
    </location>
</feature>
<reference evidence="8 9" key="1">
    <citation type="submission" date="2024-11" db="EMBL/GenBank/DDBJ databases">
        <title>Chromosome-level genome assembly of the freshwater bivalve Anodonta woodiana.</title>
        <authorList>
            <person name="Chen X."/>
        </authorList>
    </citation>
    <scope>NUCLEOTIDE SEQUENCE [LARGE SCALE GENOMIC DNA]</scope>
    <source>
        <strain evidence="8">MN2024</strain>
        <tissue evidence="8">Gills</tissue>
    </source>
</reference>